<name>A0AAE1EW38_PETCI</name>
<protein>
    <recommendedName>
        <fullName evidence="2">Transposase Tc1-like domain-containing protein</fullName>
    </recommendedName>
</protein>
<dbReference type="InterPro" id="IPR002492">
    <property type="entry name" value="Transposase_Tc1-like"/>
</dbReference>
<evidence type="ECO:0000313" key="4">
    <source>
        <dbReference type="Proteomes" id="UP001286313"/>
    </source>
</evidence>
<evidence type="ECO:0000256" key="1">
    <source>
        <dbReference type="ARBA" id="ARBA00004123"/>
    </source>
</evidence>
<dbReference type="InterPro" id="IPR036388">
    <property type="entry name" value="WH-like_DNA-bd_sf"/>
</dbReference>
<gene>
    <name evidence="3" type="ORF">Pcinc_031687</name>
</gene>
<feature type="domain" description="Transposase Tc1-like" evidence="2">
    <location>
        <begin position="108"/>
        <end position="174"/>
    </location>
</feature>
<comment type="caution">
    <text evidence="3">The sequence shown here is derived from an EMBL/GenBank/DDBJ whole genome shotgun (WGS) entry which is preliminary data.</text>
</comment>
<proteinExistence type="predicted"/>
<dbReference type="GO" id="GO:0003677">
    <property type="term" value="F:DNA binding"/>
    <property type="evidence" value="ECO:0007669"/>
    <property type="project" value="InterPro"/>
</dbReference>
<dbReference type="GO" id="GO:0005634">
    <property type="term" value="C:nucleus"/>
    <property type="evidence" value="ECO:0007669"/>
    <property type="project" value="UniProtKB-SubCell"/>
</dbReference>
<dbReference type="EMBL" id="JAWQEG010004239">
    <property type="protein sequence ID" value="KAK3862451.1"/>
    <property type="molecule type" value="Genomic_DNA"/>
</dbReference>
<dbReference type="AlphaFoldDB" id="A0AAE1EW38"/>
<evidence type="ECO:0000259" key="2">
    <source>
        <dbReference type="Pfam" id="PF01498"/>
    </source>
</evidence>
<accession>A0AAE1EW38</accession>
<dbReference type="Gene3D" id="1.10.10.10">
    <property type="entry name" value="Winged helix-like DNA-binding domain superfamily/Winged helix DNA-binding domain"/>
    <property type="match status" value="1"/>
</dbReference>
<comment type="subcellular location">
    <subcellularLocation>
        <location evidence="1">Nucleus</location>
    </subcellularLocation>
</comment>
<dbReference type="SUPFAM" id="SSF46689">
    <property type="entry name" value="Homeodomain-like"/>
    <property type="match status" value="1"/>
</dbReference>
<dbReference type="GO" id="GO:0006313">
    <property type="term" value="P:DNA transposition"/>
    <property type="evidence" value="ECO:0007669"/>
    <property type="project" value="InterPro"/>
</dbReference>
<reference evidence="3" key="1">
    <citation type="submission" date="2023-10" db="EMBL/GenBank/DDBJ databases">
        <title>Genome assemblies of two species of porcelain crab, Petrolisthes cinctipes and Petrolisthes manimaculis (Anomura: Porcellanidae).</title>
        <authorList>
            <person name="Angst P."/>
        </authorList>
    </citation>
    <scope>NUCLEOTIDE SEQUENCE</scope>
    <source>
        <strain evidence="3">PB745_01</strain>
        <tissue evidence="3">Gill</tissue>
    </source>
</reference>
<sequence>MEVVWEVVWVVVWEVGRTHNTIEDLEEGWLGEDQSMTETRANAPDVITLRGRIVGMWECGKSSRNIAHMTGVSVRTVNIWIHRWQEEGSLKTKPRNGRPKVTTLDGVARILDAIHERPKTNSVQVAADLLLPCHPRTIRRRLKENKINCNVTVKKDKLSQEHREVRLGFALQYLAVDPGL</sequence>
<keyword evidence="4" id="KW-1185">Reference proteome</keyword>
<dbReference type="Proteomes" id="UP001286313">
    <property type="component" value="Unassembled WGS sequence"/>
</dbReference>
<dbReference type="Pfam" id="PF01498">
    <property type="entry name" value="HTH_Tnp_Tc3_2"/>
    <property type="match status" value="1"/>
</dbReference>
<evidence type="ECO:0000313" key="3">
    <source>
        <dbReference type="EMBL" id="KAK3862451.1"/>
    </source>
</evidence>
<organism evidence="3 4">
    <name type="scientific">Petrolisthes cinctipes</name>
    <name type="common">Flat porcelain crab</name>
    <dbReference type="NCBI Taxonomy" id="88211"/>
    <lineage>
        <taxon>Eukaryota</taxon>
        <taxon>Metazoa</taxon>
        <taxon>Ecdysozoa</taxon>
        <taxon>Arthropoda</taxon>
        <taxon>Crustacea</taxon>
        <taxon>Multicrustacea</taxon>
        <taxon>Malacostraca</taxon>
        <taxon>Eumalacostraca</taxon>
        <taxon>Eucarida</taxon>
        <taxon>Decapoda</taxon>
        <taxon>Pleocyemata</taxon>
        <taxon>Anomura</taxon>
        <taxon>Galatheoidea</taxon>
        <taxon>Porcellanidae</taxon>
        <taxon>Petrolisthes</taxon>
    </lineage>
</organism>
<dbReference type="InterPro" id="IPR009057">
    <property type="entry name" value="Homeodomain-like_sf"/>
</dbReference>
<dbReference type="Pfam" id="PF13551">
    <property type="entry name" value="HTH_29"/>
    <property type="match status" value="1"/>
</dbReference>
<dbReference type="GO" id="GO:0015074">
    <property type="term" value="P:DNA integration"/>
    <property type="evidence" value="ECO:0007669"/>
    <property type="project" value="InterPro"/>
</dbReference>